<feature type="compositionally biased region" description="Basic and acidic residues" evidence="3">
    <location>
        <begin position="433"/>
        <end position="455"/>
    </location>
</feature>
<reference evidence="4" key="1">
    <citation type="submission" date="2023-08" db="EMBL/GenBank/DDBJ databases">
        <authorList>
            <person name="Alioto T."/>
            <person name="Alioto T."/>
            <person name="Gomez Garrido J."/>
        </authorList>
    </citation>
    <scope>NUCLEOTIDE SEQUENCE</scope>
</reference>
<dbReference type="InterPro" id="IPR001611">
    <property type="entry name" value="Leu-rich_rpt"/>
</dbReference>
<proteinExistence type="predicted"/>
<dbReference type="GO" id="GO:0005737">
    <property type="term" value="C:cytoplasm"/>
    <property type="evidence" value="ECO:0007669"/>
    <property type="project" value="TreeGrafter"/>
</dbReference>
<evidence type="ECO:0000313" key="5">
    <source>
        <dbReference type="Proteomes" id="UP001178508"/>
    </source>
</evidence>
<dbReference type="Gene3D" id="3.80.10.10">
    <property type="entry name" value="Ribonuclease Inhibitor"/>
    <property type="match status" value="1"/>
</dbReference>
<organism evidence="4 5">
    <name type="scientific">Xyrichtys novacula</name>
    <name type="common">Pearly razorfish</name>
    <name type="synonym">Hemipteronotus novacula</name>
    <dbReference type="NCBI Taxonomy" id="13765"/>
    <lineage>
        <taxon>Eukaryota</taxon>
        <taxon>Metazoa</taxon>
        <taxon>Chordata</taxon>
        <taxon>Craniata</taxon>
        <taxon>Vertebrata</taxon>
        <taxon>Euteleostomi</taxon>
        <taxon>Actinopterygii</taxon>
        <taxon>Neopterygii</taxon>
        <taxon>Teleostei</taxon>
        <taxon>Neoteleostei</taxon>
        <taxon>Acanthomorphata</taxon>
        <taxon>Eupercaria</taxon>
        <taxon>Labriformes</taxon>
        <taxon>Labridae</taxon>
        <taxon>Xyrichtys</taxon>
    </lineage>
</organism>
<dbReference type="PANTHER" id="PTHR15454:SF19">
    <property type="entry name" value="LEUCINE-RICH REPEAT-CONTAINING PROTEIN 51"/>
    <property type="match status" value="1"/>
</dbReference>
<protein>
    <submittedName>
        <fullName evidence="4">Leucine-rich repeat-containing protein 43-like</fullName>
    </submittedName>
</protein>
<accession>A0AAV1G4A4</accession>
<evidence type="ECO:0000256" key="2">
    <source>
        <dbReference type="ARBA" id="ARBA00022737"/>
    </source>
</evidence>
<dbReference type="PROSITE" id="PS51450">
    <property type="entry name" value="LRR"/>
    <property type="match status" value="2"/>
</dbReference>
<feature type="compositionally biased region" description="Basic and acidic residues" evidence="3">
    <location>
        <begin position="545"/>
        <end position="564"/>
    </location>
</feature>
<gene>
    <name evidence="4" type="ORF">XNOV1_A038263</name>
</gene>
<keyword evidence="2" id="KW-0677">Repeat</keyword>
<feature type="region of interest" description="Disordered" evidence="3">
    <location>
        <begin position="509"/>
        <end position="569"/>
    </location>
</feature>
<evidence type="ECO:0000256" key="1">
    <source>
        <dbReference type="ARBA" id="ARBA00022614"/>
    </source>
</evidence>
<keyword evidence="1" id="KW-0433">Leucine-rich repeat</keyword>
<evidence type="ECO:0000313" key="4">
    <source>
        <dbReference type="EMBL" id="CAJ1068178.1"/>
    </source>
</evidence>
<dbReference type="EMBL" id="OY660875">
    <property type="protein sequence ID" value="CAJ1068178.1"/>
    <property type="molecule type" value="Genomic_DNA"/>
</dbReference>
<dbReference type="AlphaFoldDB" id="A0AAV1G4A4"/>
<dbReference type="Pfam" id="PF13855">
    <property type="entry name" value="LRR_8"/>
    <property type="match status" value="1"/>
</dbReference>
<dbReference type="PANTHER" id="PTHR15454">
    <property type="entry name" value="NISCHARIN RELATED"/>
    <property type="match status" value="1"/>
</dbReference>
<dbReference type="InterPro" id="IPR032675">
    <property type="entry name" value="LRR_dom_sf"/>
</dbReference>
<sequence>MSSNTISAVLEKLIRHLCLENFPCGNGSWRSAGIKGAETEETDTLLDLLSCPRSPWWDDTLWSPQAAALRQLAVLRPERLNADFVYSYFTTLRIVDKDVSFVDDGLLQFSKLEELVLSANKIHDIPGGNLPSTLKVLELCANQVSSLTGLVSRPPPHLQYLGLGSNRLGSCEDISHLTGRHWPRLVCLDLSYSEFEDQWALLNALCTLPCLKTLVLEGNPLTLASCYPGFTVDSLPQLSCLDGSWISPEERHGFKGLTEMRDLIVEWASASVSVGRMRGIPDPVMSVDENAPEFPLVTYSYYISYKFLRHQTAANLKLDRESECDSAPAAERMESDSELPSVQNCEKSNTRDLMVHTQETCCDVSHVSQHSTPKLAWSESMDFSDTQTYAVRDLRGFKRFLSQGLQLRIELEKVLSWPAPSEDSIATKPNQTAKEKKSGKGKETLKSGFTKDKPKDKKKKPAQELVQDAPITRVLASVHVPLQNLLRGSHRIDAVCDFGVLCTEPVVGATPTCEKDQGKTMKEKGSKQRGGSGTRRKNSAASKGKGKEKAKNEVDVHKDSKDSVEPDPLTVELRVELEKWQSVSEAQRVLVSDVNS</sequence>
<dbReference type="Proteomes" id="UP001178508">
    <property type="component" value="Chromosome 12"/>
</dbReference>
<name>A0AAV1G4A4_XYRNO</name>
<feature type="compositionally biased region" description="Basic residues" evidence="3">
    <location>
        <begin position="534"/>
        <end position="544"/>
    </location>
</feature>
<feature type="compositionally biased region" description="Basic and acidic residues" evidence="3">
    <location>
        <begin position="513"/>
        <end position="526"/>
    </location>
</feature>
<evidence type="ECO:0000256" key="3">
    <source>
        <dbReference type="SAM" id="MobiDB-lite"/>
    </source>
</evidence>
<feature type="region of interest" description="Disordered" evidence="3">
    <location>
        <begin position="421"/>
        <end position="465"/>
    </location>
</feature>
<keyword evidence="5" id="KW-1185">Reference proteome</keyword>
<dbReference type="SUPFAM" id="SSF52058">
    <property type="entry name" value="L domain-like"/>
    <property type="match status" value="1"/>
</dbReference>